<keyword evidence="19" id="KW-1185">Reference proteome</keyword>
<evidence type="ECO:0000256" key="11">
    <source>
        <dbReference type="ARBA" id="ARBA00023136"/>
    </source>
</evidence>
<comment type="caution">
    <text evidence="18">The sequence shown here is derived from an EMBL/GenBank/DDBJ whole genome shotgun (WGS) entry which is preliminary data.</text>
</comment>
<name>A0A225SLP0_9BURK</name>
<dbReference type="GO" id="GO:0038023">
    <property type="term" value="F:signaling receptor activity"/>
    <property type="evidence" value="ECO:0007669"/>
    <property type="project" value="InterPro"/>
</dbReference>
<dbReference type="Pfam" id="PF00593">
    <property type="entry name" value="TonB_dep_Rec_b-barrel"/>
    <property type="match status" value="1"/>
</dbReference>
<dbReference type="NCBIfam" id="TIGR01783">
    <property type="entry name" value="TonB-siderophor"/>
    <property type="match status" value="1"/>
</dbReference>
<evidence type="ECO:0000256" key="4">
    <source>
        <dbReference type="ARBA" id="ARBA00022452"/>
    </source>
</evidence>
<dbReference type="PANTHER" id="PTHR32552">
    <property type="entry name" value="FERRICHROME IRON RECEPTOR-RELATED"/>
    <property type="match status" value="1"/>
</dbReference>
<keyword evidence="7" id="KW-0732">Signal</keyword>
<evidence type="ECO:0000256" key="10">
    <source>
        <dbReference type="ARBA" id="ARBA00023077"/>
    </source>
</evidence>
<dbReference type="CDD" id="cd01347">
    <property type="entry name" value="ligand_gated_channel"/>
    <property type="match status" value="1"/>
</dbReference>
<keyword evidence="4 14" id="KW-1134">Transmembrane beta strand</keyword>
<dbReference type="Pfam" id="PF07715">
    <property type="entry name" value="Plug"/>
    <property type="match status" value="1"/>
</dbReference>
<keyword evidence="11 14" id="KW-0472">Membrane</keyword>
<evidence type="ECO:0000256" key="8">
    <source>
        <dbReference type="ARBA" id="ARBA00023004"/>
    </source>
</evidence>
<sequence>MSSRHAVSSSRRFVALPAPAFSGRLSARAACDLPWRTPHKVLNSAVAAAVLLGAQASFAADASPVLQSRPDSGTAAQAQTSLPAITVTGHAESATTEGSGAYTTGETAAATRLPLSLQQTPQAVTVVTRQRMDDQQLNSVQGVLENTIGITPYQSDSERTSFYSRGFLINNVQYDGIPTVLGNTVNGSGISAVDTAFYDRVEVVRGSSGLLTGTGNPSAAINLVRKRPTQDVAATASLSAGSWDTHRAMVDLSTPVTADGRIRARLVGSDQDGHSYIDGYKPGKKTFYGIVEADLSSHTTVSLGYDDQHITSAGATWGGLPLWFSDGTQAAYASSKSYAQDWSHWDTTLKTAFAELDHRFDNGWKLHAMASQYRTDFNAELLGLVGRPDRTTGLGAYPFGAYPVALASQGSSRTNTFDVMMSGPFELLGRHHEAIVGATTSRRTSDENDIAPFYAGFLPVNINDLSTPFARPDFAAMSSVPTSTVIKQSGLYGAARLSLADPLKLIVGARVSNYEIDNSVGGAAMHYEKNSVLTPYAGLVYDINRIYSAYLSHTRIFNPQTDYQDSKGNVLTPATGKTTEIGLKGAYLEGRLQASVALFETRLDNAAQIVAGAFTPAGAQAYSGADGTKSRGVEVDLQGELARGWNVYAGLSHFIAEDGNGVRLNSQLPRTTAQLFTTYRLPGAWHKLTVGGGVRWQSGIYEAANTGTSTLGGQQGGYALASLMARYAVSQKTTVAFNVNNLFDKTYALQKGDFDTVTYGAPRNMMVTLDYRY</sequence>
<organism evidence="18 19">
    <name type="scientific">Herbaspirillum aquaticum</name>
    <dbReference type="NCBI Taxonomy" id="568783"/>
    <lineage>
        <taxon>Bacteria</taxon>
        <taxon>Pseudomonadati</taxon>
        <taxon>Pseudomonadota</taxon>
        <taxon>Betaproteobacteria</taxon>
        <taxon>Burkholderiales</taxon>
        <taxon>Oxalobacteraceae</taxon>
        <taxon>Herbaspirillum</taxon>
    </lineage>
</organism>
<dbReference type="PROSITE" id="PS52016">
    <property type="entry name" value="TONB_DEPENDENT_REC_3"/>
    <property type="match status" value="1"/>
</dbReference>
<dbReference type="PANTHER" id="PTHR32552:SF74">
    <property type="entry name" value="HYDROXAMATE SIDEROPHORE RECEPTOR FHUE"/>
    <property type="match status" value="1"/>
</dbReference>
<evidence type="ECO:0000256" key="14">
    <source>
        <dbReference type="PROSITE-ProRule" id="PRU01360"/>
    </source>
</evidence>
<keyword evidence="10 15" id="KW-0798">TonB box</keyword>
<dbReference type="InterPro" id="IPR000531">
    <property type="entry name" value="Beta-barrel_TonB"/>
</dbReference>
<evidence type="ECO:0000256" key="6">
    <source>
        <dbReference type="ARBA" id="ARBA00022692"/>
    </source>
</evidence>
<dbReference type="Gene3D" id="2.170.130.10">
    <property type="entry name" value="TonB-dependent receptor, plug domain"/>
    <property type="match status" value="1"/>
</dbReference>
<feature type="domain" description="TonB-dependent receptor plug" evidence="17">
    <location>
        <begin position="117"/>
        <end position="218"/>
    </location>
</feature>
<keyword evidence="8" id="KW-0408">Iron</keyword>
<dbReference type="InterPro" id="IPR012910">
    <property type="entry name" value="Plug_dom"/>
</dbReference>
<comment type="subcellular location">
    <subcellularLocation>
        <location evidence="1 14">Cell outer membrane</location>
        <topology evidence="1 14">Multi-pass membrane protein</topology>
    </subcellularLocation>
</comment>
<feature type="domain" description="TonB-dependent receptor-like beta-barrel" evidence="16">
    <location>
        <begin position="316"/>
        <end position="742"/>
    </location>
</feature>
<keyword evidence="13 14" id="KW-0998">Cell outer membrane</keyword>
<evidence type="ECO:0000256" key="15">
    <source>
        <dbReference type="RuleBase" id="RU003357"/>
    </source>
</evidence>
<dbReference type="InterPro" id="IPR036942">
    <property type="entry name" value="Beta-barrel_TonB_sf"/>
</dbReference>
<keyword evidence="6 14" id="KW-0812">Transmembrane</keyword>
<evidence type="ECO:0000256" key="1">
    <source>
        <dbReference type="ARBA" id="ARBA00004571"/>
    </source>
</evidence>
<evidence type="ECO:0000256" key="9">
    <source>
        <dbReference type="ARBA" id="ARBA00023065"/>
    </source>
</evidence>
<evidence type="ECO:0000256" key="5">
    <source>
        <dbReference type="ARBA" id="ARBA00022496"/>
    </source>
</evidence>
<keyword evidence="5" id="KW-0410">Iron transport</keyword>
<dbReference type="FunFam" id="2.170.130.10:FF:000010">
    <property type="entry name" value="Ferripyoverdine receptor"/>
    <property type="match status" value="1"/>
</dbReference>
<gene>
    <name evidence="18" type="ORF">CEJ45_23485</name>
</gene>
<dbReference type="GO" id="GO:0015344">
    <property type="term" value="F:siderophore uptake transmembrane transporter activity"/>
    <property type="evidence" value="ECO:0007669"/>
    <property type="project" value="TreeGrafter"/>
</dbReference>
<keyword evidence="3 14" id="KW-0813">Transport</keyword>
<evidence type="ECO:0000256" key="13">
    <source>
        <dbReference type="ARBA" id="ARBA00023237"/>
    </source>
</evidence>
<protein>
    <submittedName>
        <fullName evidence="18">TonB-dependent siderophore receptor</fullName>
    </submittedName>
</protein>
<keyword evidence="12 18" id="KW-0675">Receptor</keyword>
<dbReference type="GO" id="GO:0009279">
    <property type="term" value="C:cell outer membrane"/>
    <property type="evidence" value="ECO:0007669"/>
    <property type="project" value="UniProtKB-SubCell"/>
</dbReference>
<dbReference type="InterPro" id="IPR010105">
    <property type="entry name" value="TonB_sidphr_rcpt"/>
</dbReference>
<reference evidence="18 19" key="1">
    <citation type="journal article" date="2010" name="Int. J. Syst. Evol. Microbiol.">
        <title>Reclassification of Herbaspirillum putei as a later heterotypic synonym of Herbaspirillum huttiense, with the description of H. huttiense subsp. huttiense subsp. nov. and H. huttiense subsp. putei subsp. nov., comb. nov., and description of Herbaspirillum aquaticum sp. nov.</title>
        <authorList>
            <person name="Dobritsa A.P."/>
            <person name="Reddy M.C."/>
            <person name="Samadpour M."/>
        </authorList>
    </citation>
    <scope>NUCLEOTIDE SEQUENCE [LARGE SCALE GENOMIC DNA]</scope>
    <source>
        <strain evidence="18 19">IEH 4430</strain>
    </source>
</reference>
<evidence type="ECO:0000256" key="12">
    <source>
        <dbReference type="ARBA" id="ARBA00023170"/>
    </source>
</evidence>
<evidence type="ECO:0000256" key="3">
    <source>
        <dbReference type="ARBA" id="ARBA00022448"/>
    </source>
</evidence>
<proteinExistence type="inferred from homology"/>
<comment type="similarity">
    <text evidence="2 14 15">Belongs to the TonB-dependent receptor family.</text>
</comment>
<evidence type="ECO:0000313" key="19">
    <source>
        <dbReference type="Proteomes" id="UP000214747"/>
    </source>
</evidence>
<dbReference type="InterPro" id="IPR039426">
    <property type="entry name" value="TonB-dep_rcpt-like"/>
</dbReference>
<evidence type="ECO:0000313" key="18">
    <source>
        <dbReference type="EMBL" id="OWY31972.1"/>
    </source>
</evidence>
<dbReference type="GO" id="GO:0015891">
    <property type="term" value="P:siderophore transport"/>
    <property type="evidence" value="ECO:0007669"/>
    <property type="project" value="InterPro"/>
</dbReference>
<evidence type="ECO:0000256" key="7">
    <source>
        <dbReference type="ARBA" id="ARBA00022729"/>
    </source>
</evidence>
<dbReference type="Proteomes" id="UP000214747">
    <property type="component" value="Unassembled WGS sequence"/>
</dbReference>
<accession>A0A225SLP0</accession>
<dbReference type="InterPro" id="IPR037066">
    <property type="entry name" value="Plug_dom_sf"/>
</dbReference>
<dbReference type="AlphaFoldDB" id="A0A225SLP0"/>
<dbReference type="SUPFAM" id="SSF56935">
    <property type="entry name" value="Porins"/>
    <property type="match status" value="1"/>
</dbReference>
<evidence type="ECO:0000259" key="17">
    <source>
        <dbReference type="Pfam" id="PF07715"/>
    </source>
</evidence>
<keyword evidence="9" id="KW-0406">Ion transport</keyword>
<dbReference type="Gene3D" id="2.40.170.20">
    <property type="entry name" value="TonB-dependent receptor, beta-barrel domain"/>
    <property type="match status" value="1"/>
</dbReference>
<dbReference type="EMBL" id="NJGV01000032">
    <property type="protein sequence ID" value="OWY31972.1"/>
    <property type="molecule type" value="Genomic_DNA"/>
</dbReference>
<evidence type="ECO:0000256" key="2">
    <source>
        <dbReference type="ARBA" id="ARBA00009810"/>
    </source>
</evidence>
<evidence type="ECO:0000259" key="16">
    <source>
        <dbReference type="Pfam" id="PF00593"/>
    </source>
</evidence>